<dbReference type="InterPro" id="IPR045864">
    <property type="entry name" value="aa-tRNA-synth_II/BPL/LPL"/>
</dbReference>
<dbReference type="Gene3D" id="3.30.980.10">
    <property type="entry name" value="Threonyl-trna Synthetase, Chain A, domain 2"/>
    <property type="match status" value="1"/>
</dbReference>
<evidence type="ECO:0000256" key="1">
    <source>
        <dbReference type="ARBA" id="ARBA00008226"/>
    </source>
</evidence>
<comment type="cofactor">
    <cofactor evidence="11">
        <name>Zn(2+)</name>
        <dbReference type="ChEBI" id="CHEBI:29105"/>
    </cofactor>
    <text evidence="11">Binds 1 zinc ion per subunit.</text>
</comment>
<dbReference type="InterPro" id="IPR023033">
    <property type="entry name" value="Ala_tRNA_ligase_euk/bac"/>
</dbReference>
<dbReference type="NCBIfam" id="TIGR00344">
    <property type="entry name" value="alaS"/>
    <property type="match status" value="1"/>
</dbReference>
<evidence type="ECO:0000256" key="4">
    <source>
        <dbReference type="ARBA" id="ARBA00022723"/>
    </source>
</evidence>
<dbReference type="SUPFAM" id="SSF50447">
    <property type="entry name" value="Translation proteins"/>
    <property type="match status" value="1"/>
</dbReference>
<name>A0A512M304_9BACT</name>
<dbReference type="Pfam" id="PF01411">
    <property type="entry name" value="tRNA-synt_2c"/>
    <property type="match status" value="1"/>
</dbReference>
<keyword evidence="3 11" id="KW-0436">Ligase</keyword>
<dbReference type="RefSeq" id="WP_146848587.1">
    <property type="nucleotide sequence ID" value="NZ_BKAG01000002.1"/>
</dbReference>
<keyword evidence="4 11" id="KW-0479">Metal-binding</keyword>
<feature type="binding site" evidence="11">
    <location>
        <position position="731"/>
    </location>
    <ligand>
        <name>Zn(2+)</name>
        <dbReference type="ChEBI" id="CHEBI:29105"/>
    </ligand>
</feature>
<evidence type="ECO:0000256" key="5">
    <source>
        <dbReference type="ARBA" id="ARBA00022741"/>
    </source>
</evidence>
<dbReference type="FunFam" id="3.10.310.40:FF:000001">
    <property type="entry name" value="Alanine--tRNA ligase"/>
    <property type="match status" value="1"/>
</dbReference>
<keyword evidence="15" id="KW-1185">Reference proteome</keyword>
<dbReference type="GO" id="GO:0005737">
    <property type="term" value="C:cytoplasm"/>
    <property type="evidence" value="ECO:0007669"/>
    <property type="project" value="UniProtKB-SubCell"/>
</dbReference>
<dbReference type="Pfam" id="PF07973">
    <property type="entry name" value="tRNA_SAD"/>
    <property type="match status" value="1"/>
</dbReference>
<gene>
    <name evidence="11 14" type="primary">alaS</name>
    <name evidence="14" type="ORF">BGE01nite_04030</name>
</gene>
<evidence type="ECO:0000256" key="3">
    <source>
        <dbReference type="ARBA" id="ARBA00022598"/>
    </source>
</evidence>
<comment type="domain">
    <text evidence="11">Consists of three domains; the N-terminal catalytic domain, the editing domain and the C-terminal C-Ala domain. The editing domain removes incorrectly charged amino acids, while the C-Ala domain, along with tRNA(Ala), serves as a bridge to cooperatively bring together the editing and aminoacylation centers thus stimulating deacylation of misacylated tRNAs.</text>
</comment>
<keyword evidence="8 11" id="KW-0694">RNA-binding</keyword>
<dbReference type="SMART" id="SM00863">
    <property type="entry name" value="tRNA_SAD"/>
    <property type="match status" value="1"/>
</dbReference>
<dbReference type="SUPFAM" id="SSF55186">
    <property type="entry name" value="ThrRS/AlaRS common domain"/>
    <property type="match status" value="1"/>
</dbReference>
<keyword evidence="2 11" id="KW-0820">tRNA-binding</keyword>
<accession>A0A512M304</accession>
<dbReference type="EC" id="6.1.1.7" evidence="11"/>
<dbReference type="SUPFAM" id="SSF101353">
    <property type="entry name" value="Putative anticodon-binding domain of alanyl-tRNA synthetase (AlaRS)"/>
    <property type="match status" value="1"/>
</dbReference>
<dbReference type="GO" id="GO:0006419">
    <property type="term" value="P:alanyl-tRNA aminoacylation"/>
    <property type="evidence" value="ECO:0007669"/>
    <property type="project" value="UniProtKB-UniRule"/>
</dbReference>
<dbReference type="InterPro" id="IPR050058">
    <property type="entry name" value="Ala-tRNA_ligase"/>
</dbReference>
<dbReference type="AlphaFoldDB" id="A0A512M304"/>
<dbReference type="EMBL" id="BKAG01000002">
    <property type="protein sequence ID" value="GEP41112.1"/>
    <property type="molecule type" value="Genomic_DNA"/>
</dbReference>
<dbReference type="Proteomes" id="UP000321577">
    <property type="component" value="Unassembled WGS sequence"/>
</dbReference>
<dbReference type="PRINTS" id="PR00980">
    <property type="entry name" value="TRNASYNTHALA"/>
</dbReference>
<keyword evidence="10 11" id="KW-0030">Aminoacyl-tRNA synthetase</keyword>
<dbReference type="InterPro" id="IPR018162">
    <property type="entry name" value="Ala-tRNA-ligase_IIc_anticod-bd"/>
</dbReference>
<evidence type="ECO:0000259" key="13">
    <source>
        <dbReference type="PROSITE" id="PS50860"/>
    </source>
</evidence>
<organism evidence="14 15">
    <name type="scientific">Brevifollis gellanilyticus</name>
    <dbReference type="NCBI Taxonomy" id="748831"/>
    <lineage>
        <taxon>Bacteria</taxon>
        <taxon>Pseudomonadati</taxon>
        <taxon>Verrucomicrobiota</taxon>
        <taxon>Verrucomicrobiia</taxon>
        <taxon>Verrucomicrobiales</taxon>
        <taxon>Verrucomicrobiaceae</taxon>
    </lineage>
</organism>
<dbReference type="InterPro" id="IPR018165">
    <property type="entry name" value="Ala-tRNA-synth_IIc_core"/>
</dbReference>
<evidence type="ECO:0000313" key="15">
    <source>
        <dbReference type="Proteomes" id="UP000321577"/>
    </source>
</evidence>
<feature type="coiled-coil region" evidence="12">
    <location>
        <begin position="787"/>
        <end position="814"/>
    </location>
</feature>
<dbReference type="OrthoDB" id="9803884at2"/>
<dbReference type="PROSITE" id="PS50860">
    <property type="entry name" value="AA_TRNA_LIGASE_II_ALA"/>
    <property type="match status" value="1"/>
</dbReference>
<proteinExistence type="inferred from homology"/>
<dbReference type="PANTHER" id="PTHR11777">
    <property type="entry name" value="ALANYL-TRNA SYNTHETASE"/>
    <property type="match status" value="1"/>
</dbReference>
<keyword evidence="5 11" id="KW-0547">Nucleotide-binding</keyword>
<dbReference type="GO" id="GO:0008270">
    <property type="term" value="F:zinc ion binding"/>
    <property type="evidence" value="ECO:0007669"/>
    <property type="project" value="UniProtKB-UniRule"/>
</dbReference>
<evidence type="ECO:0000256" key="2">
    <source>
        <dbReference type="ARBA" id="ARBA00022555"/>
    </source>
</evidence>
<evidence type="ECO:0000256" key="7">
    <source>
        <dbReference type="ARBA" id="ARBA00022840"/>
    </source>
</evidence>
<keyword evidence="12" id="KW-0175">Coiled coil</keyword>
<keyword evidence="11" id="KW-0963">Cytoplasm</keyword>
<comment type="subcellular location">
    <subcellularLocation>
        <location evidence="11">Cytoplasm</location>
    </subcellularLocation>
</comment>
<evidence type="ECO:0000256" key="6">
    <source>
        <dbReference type="ARBA" id="ARBA00022833"/>
    </source>
</evidence>
<dbReference type="FunFam" id="3.30.930.10:FF:000011">
    <property type="entry name" value="Alanine--tRNA ligase, cytoplasmic"/>
    <property type="match status" value="1"/>
</dbReference>
<feature type="binding site" evidence="11">
    <location>
        <position position="618"/>
    </location>
    <ligand>
        <name>Zn(2+)</name>
        <dbReference type="ChEBI" id="CHEBI:29105"/>
    </ligand>
</feature>
<evidence type="ECO:0000256" key="9">
    <source>
        <dbReference type="ARBA" id="ARBA00022917"/>
    </source>
</evidence>
<feature type="binding site" evidence="11">
    <location>
        <position position="622"/>
    </location>
    <ligand>
        <name>Zn(2+)</name>
        <dbReference type="ChEBI" id="CHEBI:29105"/>
    </ligand>
</feature>
<evidence type="ECO:0000256" key="11">
    <source>
        <dbReference type="HAMAP-Rule" id="MF_00036"/>
    </source>
</evidence>
<dbReference type="SUPFAM" id="SSF55681">
    <property type="entry name" value="Class II aaRS and biotin synthetases"/>
    <property type="match status" value="1"/>
</dbReference>
<comment type="caution">
    <text evidence="14">The sequence shown here is derived from an EMBL/GenBank/DDBJ whole genome shotgun (WGS) entry which is preliminary data.</text>
</comment>
<dbReference type="InterPro" id="IPR009000">
    <property type="entry name" value="Transl_B-barrel_sf"/>
</dbReference>
<dbReference type="CDD" id="cd00673">
    <property type="entry name" value="AlaRS_core"/>
    <property type="match status" value="1"/>
</dbReference>
<keyword evidence="6 11" id="KW-0862">Zinc</keyword>
<evidence type="ECO:0000256" key="12">
    <source>
        <dbReference type="SAM" id="Coils"/>
    </source>
</evidence>
<comment type="similarity">
    <text evidence="1 11">Belongs to the class-II aminoacyl-tRNA synthetase family.</text>
</comment>
<keyword evidence="7 11" id="KW-0067">ATP-binding</keyword>
<dbReference type="GO" id="GO:0005524">
    <property type="term" value="F:ATP binding"/>
    <property type="evidence" value="ECO:0007669"/>
    <property type="project" value="UniProtKB-UniRule"/>
</dbReference>
<comment type="function">
    <text evidence="11">Catalyzes the attachment of alanine to tRNA(Ala) in a two-step reaction: alanine is first activated by ATP to form Ala-AMP and then transferred to the acceptor end of tRNA(Ala). Also edits incorrectly charged Ser-tRNA(Ala) and Gly-tRNA(Ala) via its editing domain.</text>
</comment>
<evidence type="ECO:0000256" key="8">
    <source>
        <dbReference type="ARBA" id="ARBA00022884"/>
    </source>
</evidence>
<keyword evidence="9 11" id="KW-0648">Protein biosynthesis</keyword>
<dbReference type="Gene3D" id="3.30.930.10">
    <property type="entry name" value="Bira Bifunctional Protein, Domain 2"/>
    <property type="match status" value="1"/>
</dbReference>
<dbReference type="PANTHER" id="PTHR11777:SF9">
    <property type="entry name" value="ALANINE--TRNA LIGASE, CYTOPLASMIC"/>
    <property type="match status" value="1"/>
</dbReference>
<dbReference type="InterPro" id="IPR003156">
    <property type="entry name" value="DHHA1_dom"/>
</dbReference>
<dbReference type="Gene3D" id="2.40.30.130">
    <property type="match status" value="1"/>
</dbReference>
<dbReference type="FunFam" id="3.30.980.10:FF:000004">
    <property type="entry name" value="Alanine--tRNA ligase, cytoplasmic"/>
    <property type="match status" value="1"/>
</dbReference>
<dbReference type="HAMAP" id="MF_00036_B">
    <property type="entry name" value="Ala_tRNA_synth_B"/>
    <property type="match status" value="1"/>
</dbReference>
<protein>
    <recommendedName>
        <fullName evidence="11">Alanine--tRNA ligase</fullName>
        <ecNumber evidence="11">6.1.1.7</ecNumber>
    </recommendedName>
    <alternativeName>
        <fullName evidence="11">Alanyl-tRNA synthetase</fullName>
        <shortName evidence="11">AlaRS</shortName>
    </alternativeName>
</protein>
<dbReference type="InterPro" id="IPR018163">
    <property type="entry name" value="Thr/Ala-tRNA-synth_IIc_edit"/>
</dbReference>
<evidence type="ECO:0000313" key="14">
    <source>
        <dbReference type="EMBL" id="GEP41112.1"/>
    </source>
</evidence>
<feature type="domain" description="Alanyl-transfer RNA synthetases family profile" evidence="13">
    <location>
        <begin position="6"/>
        <end position="770"/>
    </location>
</feature>
<dbReference type="GO" id="GO:0000049">
    <property type="term" value="F:tRNA binding"/>
    <property type="evidence" value="ECO:0007669"/>
    <property type="project" value="UniProtKB-KW"/>
</dbReference>
<feature type="binding site" evidence="11">
    <location>
        <position position="727"/>
    </location>
    <ligand>
        <name>Zn(2+)</name>
        <dbReference type="ChEBI" id="CHEBI:29105"/>
    </ligand>
</feature>
<dbReference type="InterPro" id="IPR012947">
    <property type="entry name" value="tRNA_SAD"/>
</dbReference>
<sequence length="929" mass="101896">MSAVVPTAAQIRQTFLDFFKSKQHTIVPSDNVGYTSRDGARIFTNAGMNQFVPIFLGERSADVDTWPGVLAKGLPTRAADTQKCIRAGGKHNDLEDVGLDTYHHTFFEMLGNWSFGDYFKKEAISWSWELIVERFKFPPSRVFATIYQPNKEKGDPADRDEESWNLWAEKFRSVGLDPDIHIVNGNKKDNFWMMADTGPCGPCTEIHIDLTPGPIELSEERQREGAKLVNGSDASCIEIWNNVFIQYNANPDGTFTPLPAQHVDTGMGFERLTSIIQGTKNFTDFENAKISNYDTDVFKPIFDELTKLSGKHYQSTLPKPNEQGHVIPVSEQEKIDVAFRVIADHLRTLSFSIADGIQPGNSDRNYTLRRILRRAVKYGRTLGFSGKEPFFYKLVDVLAAHMGDVFPELRVKKEQVKNVLKMEEESFNRTLDKGIELFEKAAKGGDISGADSFQLYDTYGFPFDLTELLARERGLKVDKAVFDKLMQEQKDRSAADSKGNKRTVSLSEIETKEATQFLGYEELKNEARVLEVLSVKDKEGKDQTAVILDRSVCYAEMGGQTGDGGLLIIGANTFPISSTTKAGNIWLHFMKDDEAPAVGASVTVEVDAARRHAIERHHTATHILHWALHEVVSQDATQKGSNVTADKLTFDFNSAALTPAQLSDIERLVNERVLANDPVSWSEIPYAEAKNNSGIMQLFGEKYPENVRVVQIGGKPNAIDGWSMELCGGTHTRHTGEIGLFRLVGESAIAAGQRRIEAVAGLEAYNAARADADLLKLLAGKVSAQGAADLEKKLDQLLSQQKELEKALKAAQQREASGKAKELLAGAENNAIVVNLGDVDADYAMAVNDALKGQFNGVIVLAATGGGNVTLMANVAKDHQAKVQAGKIIQTIAPIVGGKGGGKPDFARGGGKDVSKVDAALAEARKLVG</sequence>
<dbReference type="Gene3D" id="3.10.310.40">
    <property type="match status" value="1"/>
</dbReference>
<dbReference type="Pfam" id="PF02272">
    <property type="entry name" value="DHHA1"/>
    <property type="match status" value="1"/>
</dbReference>
<comment type="catalytic activity">
    <reaction evidence="11">
        <text>tRNA(Ala) + L-alanine + ATP = L-alanyl-tRNA(Ala) + AMP + diphosphate</text>
        <dbReference type="Rhea" id="RHEA:12540"/>
        <dbReference type="Rhea" id="RHEA-COMP:9657"/>
        <dbReference type="Rhea" id="RHEA-COMP:9923"/>
        <dbReference type="ChEBI" id="CHEBI:30616"/>
        <dbReference type="ChEBI" id="CHEBI:33019"/>
        <dbReference type="ChEBI" id="CHEBI:57972"/>
        <dbReference type="ChEBI" id="CHEBI:78442"/>
        <dbReference type="ChEBI" id="CHEBI:78497"/>
        <dbReference type="ChEBI" id="CHEBI:456215"/>
        <dbReference type="EC" id="6.1.1.7"/>
    </reaction>
</comment>
<evidence type="ECO:0000256" key="10">
    <source>
        <dbReference type="ARBA" id="ARBA00023146"/>
    </source>
</evidence>
<dbReference type="GO" id="GO:0004813">
    <property type="term" value="F:alanine-tRNA ligase activity"/>
    <property type="evidence" value="ECO:0007669"/>
    <property type="project" value="UniProtKB-UniRule"/>
</dbReference>
<reference evidence="14 15" key="1">
    <citation type="submission" date="2019-07" db="EMBL/GenBank/DDBJ databases">
        <title>Whole genome shotgun sequence of Brevifollis gellanilyticus NBRC 108608.</title>
        <authorList>
            <person name="Hosoyama A."/>
            <person name="Uohara A."/>
            <person name="Ohji S."/>
            <person name="Ichikawa N."/>
        </authorList>
    </citation>
    <scope>NUCLEOTIDE SEQUENCE [LARGE SCALE GENOMIC DNA]</scope>
    <source>
        <strain evidence="14 15">NBRC 108608</strain>
    </source>
</reference>
<dbReference type="InterPro" id="IPR018164">
    <property type="entry name" value="Ala-tRNA-synth_IIc_N"/>
</dbReference>
<dbReference type="GO" id="GO:0002161">
    <property type="term" value="F:aminoacyl-tRNA deacylase activity"/>
    <property type="evidence" value="ECO:0007669"/>
    <property type="project" value="TreeGrafter"/>
</dbReference>
<dbReference type="InterPro" id="IPR002318">
    <property type="entry name" value="Ala-tRNA-lgiase_IIc"/>
</dbReference>